<dbReference type="InterPro" id="IPR029432">
    <property type="entry name" value="Gp28/Gp37-like_dom"/>
</dbReference>
<feature type="domain" description="Gp28/Gp37-like" evidence="1">
    <location>
        <begin position="27"/>
        <end position="340"/>
    </location>
</feature>
<gene>
    <name evidence="2" type="ORF">GCM10022252_19700</name>
</gene>
<dbReference type="RefSeq" id="WP_344917324.1">
    <property type="nucleotide sequence ID" value="NZ_BAABAQ010000003.1"/>
</dbReference>
<dbReference type="Proteomes" id="UP001501251">
    <property type="component" value="Unassembled WGS sequence"/>
</dbReference>
<name>A0ABP8ANP8_9ACTN</name>
<reference evidence="3" key="1">
    <citation type="journal article" date="2019" name="Int. J. Syst. Evol. Microbiol.">
        <title>The Global Catalogue of Microorganisms (GCM) 10K type strain sequencing project: providing services to taxonomists for standard genome sequencing and annotation.</title>
        <authorList>
            <consortium name="The Broad Institute Genomics Platform"/>
            <consortium name="The Broad Institute Genome Sequencing Center for Infectious Disease"/>
            <person name="Wu L."/>
            <person name="Ma J."/>
        </authorList>
    </citation>
    <scope>NUCLEOTIDE SEQUENCE [LARGE SCALE GENOMIC DNA]</scope>
    <source>
        <strain evidence="3">JCM 17388</strain>
    </source>
</reference>
<evidence type="ECO:0000313" key="2">
    <source>
        <dbReference type="EMBL" id="GAA4186958.1"/>
    </source>
</evidence>
<dbReference type="EMBL" id="BAABAQ010000003">
    <property type="protein sequence ID" value="GAA4186958.1"/>
    <property type="molecule type" value="Genomic_DNA"/>
</dbReference>
<proteinExistence type="predicted"/>
<comment type="caution">
    <text evidence="2">The sequence shown here is derived from an EMBL/GenBank/DDBJ whole genome shotgun (WGS) entry which is preliminary data.</text>
</comment>
<evidence type="ECO:0000313" key="3">
    <source>
        <dbReference type="Proteomes" id="UP001501251"/>
    </source>
</evidence>
<protein>
    <recommendedName>
        <fullName evidence="1">Gp28/Gp37-like domain-containing protein</fullName>
    </recommendedName>
</protein>
<dbReference type="Pfam" id="PF14594">
    <property type="entry name" value="Sipho_Gp37"/>
    <property type="match status" value="1"/>
</dbReference>
<accession>A0ABP8ANP8</accession>
<keyword evidence="3" id="KW-1185">Reference proteome</keyword>
<sequence>MRNFRIAIRESLFPRSVAEGGEGLPPLSTVGEIDAYTDFAAILRHNAVGTWTLTTPAGHPQAKMLTPGRGIIVRQEDDSEPLFSGPIRQIEERWDEENSGEGSIVVSGVDDNYLMAERLAWTNPAADIHLASAVQYWQANPSWPHVAELLRQLFLANTQGLAVRRLDRLFIPTADSTTNFLRDDSARAARLRFDQADQLTSMLSAVYGFRIRFVWHPNPSEVASNGDPNASGPGILLKLEPIANLTGEVRFGAELGNLRGLHYTLRAPEATRLVVATQNRTWRELERTPTYTTAGAVDGYTENWVDRSGPERWYGYFTNDQYDPDWWGDAAETPADRQHTLAWAAQGFSATETEWGVTAERLRDRRDIGWQWLQDPGKQAGWAMDPPVWSAQYRAIQDEVEAFNLDQGPQASIRIDPIETNSVMFGRAYGLGDVVRVELKSGTRDEMVREVRLTSNVEDGPRVVPTIGTYGSGETPYLYASIRALWARVTGVESREQLHELDEVAGVDFTIRKAA</sequence>
<evidence type="ECO:0000259" key="1">
    <source>
        <dbReference type="Pfam" id="PF14594"/>
    </source>
</evidence>
<organism evidence="2 3">
    <name type="scientific">Streptosporangium oxazolinicum</name>
    <dbReference type="NCBI Taxonomy" id="909287"/>
    <lineage>
        <taxon>Bacteria</taxon>
        <taxon>Bacillati</taxon>
        <taxon>Actinomycetota</taxon>
        <taxon>Actinomycetes</taxon>
        <taxon>Streptosporangiales</taxon>
        <taxon>Streptosporangiaceae</taxon>
        <taxon>Streptosporangium</taxon>
    </lineage>
</organism>